<keyword evidence="3" id="KW-1185">Reference proteome</keyword>
<accession>A0A1Q9GF95</accession>
<organism evidence="2 3">
    <name type="scientific">Photobacterium proteolyticum</name>
    <dbReference type="NCBI Taxonomy" id="1903952"/>
    <lineage>
        <taxon>Bacteria</taxon>
        <taxon>Pseudomonadati</taxon>
        <taxon>Pseudomonadota</taxon>
        <taxon>Gammaproteobacteria</taxon>
        <taxon>Vibrionales</taxon>
        <taxon>Vibrionaceae</taxon>
        <taxon>Photobacterium</taxon>
    </lineage>
</organism>
<gene>
    <name evidence="2" type="ORF">BIT28_12050</name>
</gene>
<sequence>MDNHPADVGLFSRLINSPEGVTTPQSITPVANARSEAEPALTANQAVKENQGIQQIRQWADRLWLNAQRDNLILTTSIGSAPVTVKSAVEQGLVNITIYCADPAFTDKMRAEKRHLDRKPGLQHVRTCIKYQELDQELNQGLYQQPPAYDSSLSSEDDIEEIQV</sequence>
<name>A0A1Q9GF95_9GAMM</name>
<dbReference type="Proteomes" id="UP000186905">
    <property type="component" value="Unassembled WGS sequence"/>
</dbReference>
<dbReference type="EMBL" id="MJIL01000089">
    <property type="protein sequence ID" value="OLQ73093.1"/>
    <property type="molecule type" value="Genomic_DNA"/>
</dbReference>
<reference evidence="2 3" key="1">
    <citation type="submission" date="2016-09" db="EMBL/GenBank/DDBJ databases">
        <title>Photobacterium proteolyticum sp. nov. a protease producing bacterium isolated from ocean sediments of Laizhou Bay.</title>
        <authorList>
            <person name="Li Y."/>
        </authorList>
    </citation>
    <scope>NUCLEOTIDE SEQUENCE [LARGE SCALE GENOMIC DNA]</scope>
    <source>
        <strain evidence="2 3">13-12</strain>
    </source>
</reference>
<dbReference type="OrthoDB" id="5815646at2"/>
<evidence type="ECO:0000256" key="1">
    <source>
        <dbReference type="SAM" id="MobiDB-lite"/>
    </source>
</evidence>
<feature type="compositionally biased region" description="Acidic residues" evidence="1">
    <location>
        <begin position="155"/>
        <end position="164"/>
    </location>
</feature>
<evidence type="ECO:0000313" key="2">
    <source>
        <dbReference type="EMBL" id="OLQ73093.1"/>
    </source>
</evidence>
<dbReference type="RefSeq" id="WP_075766735.1">
    <property type="nucleotide sequence ID" value="NZ_MJIL01000089.1"/>
</dbReference>
<comment type="caution">
    <text evidence="2">The sequence shown here is derived from an EMBL/GenBank/DDBJ whole genome shotgun (WGS) entry which is preliminary data.</text>
</comment>
<dbReference type="STRING" id="1903952.BIT28_12050"/>
<dbReference type="AlphaFoldDB" id="A0A1Q9GF95"/>
<proteinExistence type="predicted"/>
<protein>
    <submittedName>
        <fullName evidence="2">Uncharacterized protein</fullName>
    </submittedName>
</protein>
<feature type="region of interest" description="Disordered" evidence="1">
    <location>
        <begin position="145"/>
        <end position="164"/>
    </location>
</feature>
<evidence type="ECO:0000313" key="3">
    <source>
        <dbReference type="Proteomes" id="UP000186905"/>
    </source>
</evidence>